<protein>
    <submittedName>
        <fullName evidence="6">Lysine-specific demethylase 3A-A</fullName>
    </submittedName>
</protein>
<dbReference type="PANTHER" id="PTHR12549:SF38">
    <property type="entry name" value="JMJC DOMAIN-CONTAINING HISTONE DEMETHYLASE 2, ISOFORM A"/>
    <property type="match status" value="1"/>
</dbReference>
<dbReference type="SMART" id="SM00558">
    <property type="entry name" value="JmjC"/>
    <property type="match status" value="1"/>
</dbReference>
<dbReference type="PANTHER" id="PTHR12549">
    <property type="entry name" value="JMJC DOMAIN-CONTAINING HISTONE DEMETHYLATION PROTEIN"/>
    <property type="match status" value="1"/>
</dbReference>
<evidence type="ECO:0000256" key="4">
    <source>
        <dbReference type="SAM" id="MobiDB-lite"/>
    </source>
</evidence>
<dbReference type="GO" id="GO:0000118">
    <property type="term" value="C:histone deacetylase complex"/>
    <property type="evidence" value="ECO:0007669"/>
    <property type="project" value="TreeGrafter"/>
</dbReference>
<dbReference type="Proteomes" id="UP000054805">
    <property type="component" value="Unassembled WGS sequence"/>
</dbReference>
<keyword evidence="2" id="KW-0479">Metal-binding</keyword>
<dbReference type="GO" id="GO:0031490">
    <property type="term" value="F:chromatin DNA binding"/>
    <property type="evidence" value="ECO:0007669"/>
    <property type="project" value="TreeGrafter"/>
</dbReference>
<dbReference type="AlphaFoldDB" id="A0A0V1E3N0"/>
<dbReference type="EMBL" id="JYDR01000116">
    <property type="protein sequence ID" value="KRY68230.1"/>
    <property type="molecule type" value="Genomic_DNA"/>
</dbReference>
<dbReference type="GO" id="GO:0003712">
    <property type="term" value="F:transcription coregulator activity"/>
    <property type="evidence" value="ECO:0007669"/>
    <property type="project" value="TreeGrafter"/>
</dbReference>
<evidence type="ECO:0000313" key="8">
    <source>
        <dbReference type="Proteomes" id="UP000054632"/>
    </source>
</evidence>
<evidence type="ECO:0000256" key="1">
    <source>
        <dbReference type="ARBA" id="ARBA00004123"/>
    </source>
</evidence>
<feature type="region of interest" description="Disordered" evidence="4">
    <location>
        <begin position="77"/>
        <end position="135"/>
    </location>
</feature>
<feature type="domain" description="JmjC" evidence="5">
    <location>
        <begin position="509"/>
        <end position="721"/>
    </location>
</feature>
<dbReference type="GO" id="GO:0006357">
    <property type="term" value="P:regulation of transcription by RNA polymerase II"/>
    <property type="evidence" value="ECO:0007669"/>
    <property type="project" value="TreeGrafter"/>
</dbReference>
<dbReference type="EMBL" id="JYDS01000139">
    <property type="protein sequence ID" value="KRZ23654.1"/>
    <property type="molecule type" value="Genomic_DNA"/>
</dbReference>
<comment type="subcellular location">
    <subcellularLocation>
        <location evidence="1">Nucleus</location>
    </subcellularLocation>
</comment>
<dbReference type="Gene3D" id="2.60.120.650">
    <property type="entry name" value="Cupin"/>
    <property type="match status" value="1"/>
</dbReference>
<evidence type="ECO:0000313" key="6">
    <source>
        <dbReference type="EMBL" id="KRY68230.1"/>
    </source>
</evidence>
<evidence type="ECO:0000313" key="9">
    <source>
        <dbReference type="Proteomes" id="UP000054805"/>
    </source>
</evidence>
<dbReference type="PROSITE" id="PS51184">
    <property type="entry name" value="JMJC"/>
    <property type="match status" value="1"/>
</dbReference>
<reference evidence="8 9" key="1">
    <citation type="submission" date="2015-01" db="EMBL/GenBank/DDBJ databases">
        <title>Evolution of Trichinella species and genotypes.</title>
        <authorList>
            <person name="Korhonen P.K."/>
            <person name="Edoardo P."/>
            <person name="Giuseppe L.R."/>
            <person name="Gasser R.B."/>
        </authorList>
    </citation>
    <scope>NUCLEOTIDE SEQUENCE [LARGE SCALE GENOMIC DNA]</scope>
    <source>
        <strain evidence="6">ISS13</strain>
        <strain evidence="7">ISS588</strain>
    </source>
</reference>
<feature type="compositionally biased region" description="Polar residues" evidence="4">
    <location>
        <begin position="118"/>
        <end position="129"/>
    </location>
</feature>
<dbReference type="InterPro" id="IPR003347">
    <property type="entry name" value="JmjC_dom"/>
</dbReference>
<keyword evidence="3" id="KW-0539">Nucleus</keyword>
<keyword evidence="9" id="KW-1185">Reference proteome</keyword>
<keyword evidence="6" id="KW-0808">Transferase</keyword>
<dbReference type="Pfam" id="PF02373">
    <property type="entry name" value="JmjC"/>
    <property type="match status" value="1"/>
</dbReference>
<sequence>MNNISLLLFDRTIYKRAFAVSIGIDKANLVVNLQTTSPIFFSFLRELKHKFPFANEINSTCFFISFEIVSSDMATPVKRNRRNGQQDQDSVPGSGEESQNLELEPISQSEGGEVTEEVANSNGQQNEQPTDPDDEYEFQSKVCTEISNMPLCVECFYYPKPVLCRFIYFRQLGYGSQEGRYRFPTNKSCYDKAKASSEQPVRPNTETPTESRQLTQEQCVYTLFHTQHLFWDVLKAEQRFRNEFRKATCKSESDIALKMLESDRELCDVCWMSIFNIHAFCRRCGFSVCMQCYSKHLNDNQYDEYKWYDCTDINRVSHNPAAMDLCHFHEELHPSKLKESEKIFVIRQRRNSFSSMKKLDGKFAKFSGVLMNGGRKKRRLPNVKHFYTNKRNLLVLQEPDNERNILYFRKHWRNALPVLVQNVKTTSEYWRPSFFRQQLRSGASEHDLLDCRSGELLYDVPYLKFWNGFDDRRKRMRDSDCNTTRHLKFKEWPANNTLPRVLPSACADFYSATPMPSYVHLKNAAFNLASYLPDSIKPNLGPKLCIAYEMFPNMNAATTNLHSEVTDVLNILTWTSIPKNMSKQRMHDDILRVLAKEGLDAQMMNMARKRINDVGALWTIFKPGDSDKLRQYMIQYFGEADEPGGDPIHDNSHYLNAKVRADLVKNGIQPITFLQMRNDALYIPAGAPHQVLNLKCCIQVTLDFVSPEGVNRSLKMLNELRKLAFRNTELGDKIQLHNIVYYSTLEAIETLEKANSSQT</sequence>
<proteinExistence type="predicted"/>
<dbReference type="GO" id="GO:0000785">
    <property type="term" value="C:chromatin"/>
    <property type="evidence" value="ECO:0007669"/>
    <property type="project" value="TreeGrafter"/>
</dbReference>
<dbReference type="GO" id="GO:0032259">
    <property type="term" value="P:methylation"/>
    <property type="evidence" value="ECO:0007669"/>
    <property type="project" value="UniProtKB-KW"/>
</dbReference>
<dbReference type="GO" id="GO:0008168">
    <property type="term" value="F:methyltransferase activity"/>
    <property type="evidence" value="ECO:0007669"/>
    <property type="project" value="UniProtKB-KW"/>
</dbReference>
<dbReference type="GO" id="GO:0046872">
    <property type="term" value="F:metal ion binding"/>
    <property type="evidence" value="ECO:0007669"/>
    <property type="project" value="UniProtKB-KW"/>
</dbReference>
<feature type="compositionally biased region" description="Polar residues" evidence="4">
    <location>
        <begin position="83"/>
        <end position="110"/>
    </location>
</feature>
<comment type="caution">
    <text evidence="6">The sequence shown here is derived from an EMBL/GenBank/DDBJ whole genome shotgun (WGS) entry which is preliminary data.</text>
</comment>
<organism evidence="6 8">
    <name type="scientific">Trichinella pseudospiralis</name>
    <name type="common">Parasitic roundworm</name>
    <dbReference type="NCBI Taxonomy" id="6337"/>
    <lineage>
        <taxon>Eukaryota</taxon>
        <taxon>Metazoa</taxon>
        <taxon>Ecdysozoa</taxon>
        <taxon>Nematoda</taxon>
        <taxon>Enoplea</taxon>
        <taxon>Dorylaimia</taxon>
        <taxon>Trichinellida</taxon>
        <taxon>Trichinellidae</taxon>
        <taxon>Trichinella</taxon>
    </lineage>
</organism>
<accession>A0A0V1E3N0</accession>
<name>A0A0V1E3N0_TRIPS</name>
<dbReference type="InterPro" id="IPR045109">
    <property type="entry name" value="LSDs-like"/>
</dbReference>
<gene>
    <name evidence="6" type="primary">Kdm3a</name>
    <name evidence="7" type="synonym">kdm3a-b</name>
    <name evidence="6" type="ORF">T4A_11175</name>
    <name evidence="7" type="ORF">T4B_3076</name>
</gene>
<keyword evidence="6" id="KW-0489">Methyltransferase</keyword>
<evidence type="ECO:0000313" key="7">
    <source>
        <dbReference type="EMBL" id="KRZ23654.1"/>
    </source>
</evidence>
<evidence type="ECO:0000256" key="3">
    <source>
        <dbReference type="ARBA" id="ARBA00023242"/>
    </source>
</evidence>
<dbReference type="GO" id="GO:0032454">
    <property type="term" value="F:histone H3K9 demethylase activity"/>
    <property type="evidence" value="ECO:0007669"/>
    <property type="project" value="InterPro"/>
</dbReference>
<evidence type="ECO:0000256" key="2">
    <source>
        <dbReference type="ARBA" id="ARBA00022723"/>
    </source>
</evidence>
<evidence type="ECO:0000259" key="5">
    <source>
        <dbReference type="PROSITE" id="PS51184"/>
    </source>
</evidence>
<dbReference type="SUPFAM" id="SSF51197">
    <property type="entry name" value="Clavaminate synthase-like"/>
    <property type="match status" value="1"/>
</dbReference>
<dbReference type="Proteomes" id="UP000054632">
    <property type="component" value="Unassembled WGS sequence"/>
</dbReference>